<dbReference type="AlphaFoldDB" id="A0AB73TAI6"/>
<dbReference type="EMBL" id="QGGY01000001">
    <property type="protein sequence ID" value="PWJ79303.1"/>
    <property type="molecule type" value="Genomic_DNA"/>
</dbReference>
<evidence type="ECO:0000313" key="2">
    <source>
        <dbReference type="EMBL" id="PWJ79303.1"/>
    </source>
</evidence>
<dbReference type="Proteomes" id="UP000245412">
    <property type="component" value="Unassembled WGS sequence"/>
</dbReference>
<dbReference type="Pfam" id="PF13349">
    <property type="entry name" value="DUF4097"/>
    <property type="match status" value="1"/>
</dbReference>
<name>A0AB73TAI6_9FIRM</name>
<dbReference type="Pfam" id="PF22564">
    <property type="entry name" value="HAAS"/>
    <property type="match status" value="1"/>
</dbReference>
<evidence type="ECO:0000313" key="3">
    <source>
        <dbReference type="Proteomes" id="UP000245412"/>
    </source>
</evidence>
<feature type="domain" description="DUF4097" evidence="1">
    <location>
        <begin position="94"/>
        <end position="323"/>
    </location>
</feature>
<protein>
    <submittedName>
        <fullName evidence="2">Uncharacterized protein DUF1700</fullName>
    </submittedName>
</protein>
<dbReference type="InterPro" id="IPR025164">
    <property type="entry name" value="Toastrack_DUF4097"/>
</dbReference>
<accession>A0AB73TAI6</accession>
<dbReference type="RefSeq" id="WP_257497357.1">
    <property type="nucleotide sequence ID" value="NZ_JANKBI010000001.1"/>
</dbReference>
<sequence length="329" mass="36773">MKQEEFLQLLMSQLIELNEEDKNQLREYYNELIMDGMELGKTEDEIINEFGPADQVAARIRKEYAEYGEMLSALPSKSRFSGKEEYRSENTKIHTIIIDASNIPVDVIPVREGSVKVDFKPRDGVDTVSSNTIDGEFTFIHRMRSFSFNFFSLFQGPRRIVVEVPEDFEGNLSVKTTNGSINVKGLKNLSNAKFLTSNAKITAINFICKSVFMKTSNGSLNLDNIHGDEMEAETSNAHIAADSCAMSNALMLTTKNGAIGVHNIECDKIVLKTSNAAITGTIHGDMRDYAIQSHTSNASCNLPNYSYPEQKKNLVARTSNGRIQVEFVR</sequence>
<comment type="caution">
    <text evidence="2">The sequence shown here is derived from an EMBL/GenBank/DDBJ whole genome shotgun (WGS) entry which is preliminary data.</text>
</comment>
<keyword evidence="3" id="KW-1185">Reference proteome</keyword>
<gene>
    <name evidence="2" type="ORF">C7383_101684</name>
</gene>
<proteinExistence type="predicted"/>
<evidence type="ECO:0000259" key="1">
    <source>
        <dbReference type="Pfam" id="PF13349"/>
    </source>
</evidence>
<organism evidence="2 3">
    <name type="scientific">Murimonas intestini</name>
    <dbReference type="NCBI Taxonomy" id="1337051"/>
    <lineage>
        <taxon>Bacteria</taxon>
        <taxon>Bacillati</taxon>
        <taxon>Bacillota</taxon>
        <taxon>Clostridia</taxon>
        <taxon>Lachnospirales</taxon>
        <taxon>Lachnospiraceae</taxon>
        <taxon>Murimonas</taxon>
    </lineage>
</organism>
<reference evidence="2 3" key="1">
    <citation type="submission" date="2018-05" db="EMBL/GenBank/DDBJ databases">
        <authorList>
            <person name="Goeker M."/>
            <person name="Huntemann M."/>
            <person name="Clum A."/>
            <person name="Pillay M."/>
            <person name="Palaniappan K."/>
            <person name="Varghese N."/>
            <person name="Mikhailova N."/>
            <person name="Stamatis D."/>
            <person name="Reddy T."/>
            <person name="Daum C."/>
            <person name="Shapiro N."/>
            <person name="Ivanova N."/>
            <person name="Kyrpides N."/>
            <person name="Woyke T."/>
        </authorList>
    </citation>
    <scope>NUCLEOTIDE SEQUENCE [LARGE SCALE GENOMIC DNA]</scope>
    <source>
        <strain evidence="2 3">DSM 26524</strain>
    </source>
</reference>